<keyword evidence="2" id="KW-1185">Reference proteome</keyword>
<dbReference type="Proteomes" id="UP001055879">
    <property type="component" value="Linkage Group LG11"/>
</dbReference>
<accession>A0ACB8Z3M2</accession>
<protein>
    <submittedName>
        <fullName evidence="1">Uncharacterized protein</fullName>
    </submittedName>
</protein>
<name>A0ACB8Z3M2_ARCLA</name>
<comment type="caution">
    <text evidence="1">The sequence shown here is derived from an EMBL/GenBank/DDBJ whole genome shotgun (WGS) entry which is preliminary data.</text>
</comment>
<reference evidence="2" key="1">
    <citation type="journal article" date="2022" name="Mol. Ecol. Resour.">
        <title>The genomes of chicory, endive, great burdock and yacon provide insights into Asteraceae palaeo-polyploidization history and plant inulin production.</title>
        <authorList>
            <person name="Fan W."/>
            <person name="Wang S."/>
            <person name="Wang H."/>
            <person name="Wang A."/>
            <person name="Jiang F."/>
            <person name="Liu H."/>
            <person name="Zhao H."/>
            <person name="Xu D."/>
            <person name="Zhang Y."/>
        </authorList>
    </citation>
    <scope>NUCLEOTIDE SEQUENCE [LARGE SCALE GENOMIC DNA]</scope>
    <source>
        <strain evidence="2">cv. Niubang</strain>
    </source>
</reference>
<reference evidence="1 2" key="2">
    <citation type="journal article" date="2022" name="Mol. Ecol. Resour.">
        <title>The genomes of chicory, endive, great burdock and yacon provide insights into Asteraceae paleo-polyploidization history and plant inulin production.</title>
        <authorList>
            <person name="Fan W."/>
            <person name="Wang S."/>
            <person name="Wang H."/>
            <person name="Wang A."/>
            <person name="Jiang F."/>
            <person name="Liu H."/>
            <person name="Zhao H."/>
            <person name="Xu D."/>
            <person name="Zhang Y."/>
        </authorList>
    </citation>
    <scope>NUCLEOTIDE SEQUENCE [LARGE SCALE GENOMIC DNA]</scope>
    <source>
        <strain evidence="2">cv. Niubang</strain>
    </source>
</reference>
<sequence>MSMSMAGQNFITPNEISFPTFPNQNHNIPIFPINHTNYITTQLHFQPNFPSIPNTHDQTPSYNAYDEDLGFDPMIADYINTKWDHSNQFSVPPEELSGYHTQMELWVSSENNSSLISSDSNGWPSMNLDTDSRISSLSLIENSKPDNSCNSNSVLSSRLDDFDDNKQIRLSLQNHQSGSKRYLHMIQEILSEITTYSLGDVEKTRHKQMNFDNRNNRFEGHNHPELRELGIKAIRKHLLVLLQQVDEQFNRCLTEIHRVKSAFHVVSNLDPRMHASFALHTISSFHNNLRKRLCNQILAIGPDYNEIDPKKSELSSLLQKHWAHQQLRGKGQQLWRPQRGLPEKSVSVLREWIFQNFLHPYPKDSDKQLLAVKSGLTRSQVSNWFINARVRLWKPMIEEMYLETKTMRTGTDEETESNHRIRTHHQDHYYKSNDVHG</sequence>
<proteinExistence type="predicted"/>
<evidence type="ECO:0000313" key="2">
    <source>
        <dbReference type="Proteomes" id="UP001055879"/>
    </source>
</evidence>
<organism evidence="1 2">
    <name type="scientific">Arctium lappa</name>
    <name type="common">Greater burdock</name>
    <name type="synonym">Lappa major</name>
    <dbReference type="NCBI Taxonomy" id="4217"/>
    <lineage>
        <taxon>Eukaryota</taxon>
        <taxon>Viridiplantae</taxon>
        <taxon>Streptophyta</taxon>
        <taxon>Embryophyta</taxon>
        <taxon>Tracheophyta</taxon>
        <taxon>Spermatophyta</taxon>
        <taxon>Magnoliopsida</taxon>
        <taxon>eudicotyledons</taxon>
        <taxon>Gunneridae</taxon>
        <taxon>Pentapetalae</taxon>
        <taxon>asterids</taxon>
        <taxon>campanulids</taxon>
        <taxon>Asterales</taxon>
        <taxon>Asteraceae</taxon>
        <taxon>Carduoideae</taxon>
        <taxon>Cardueae</taxon>
        <taxon>Arctiinae</taxon>
        <taxon>Arctium</taxon>
    </lineage>
</organism>
<gene>
    <name evidence="1" type="ORF">L6452_32413</name>
</gene>
<evidence type="ECO:0000313" key="1">
    <source>
        <dbReference type="EMBL" id="KAI3692594.1"/>
    </source>
</evidence>
<dbReference type="EMBL" id="CM042057">
    <property type="protein sequence ID" value="KAI3692594.1"/>
    <property type="molecule type" value="Genomic_DNA"/>
</dbReference>